<sequence>MPTEPFLGELALYPYNQTPQGWLRCDGQTLPINGNQALFSLIGTTFGGNGTTNFQLPDLRGRCALGAGTDPHSGTPFPQGQPGGQEMVTLTLDQVPAHNHTVEAVAANGGTSTPANTTLLAQGNASSFGSVTPFQAYSTQPPDQQMGGGIISPAGGGAGHYNVQPFSVMAWFIAINGAYPPRD</sequence>
<dbReference type="OrthoDB" id="9810174at2"/>
<feature type="region of interest" description="Disordered" evidence="1">
    <location>
        <begin position="65"/>
        <end position="84"/>
    </location>
</feature>
<reference evidence="3 4" key="1">
    <citation type="journal article" date="2013" name="Genome Announc.">
        <title>Draft Genome Sequence of an Alphaproteobacterium, Caenispirillum salinarum AK4(T), Isolated from a Solar Saltern.</title>
        <authorList>
            <person name="Khatri I."/>
            <person name="Singh A."/>
            <person name="Korpole S."/>
            <person name="Pinnaka A.K."/>
            <person name="Subramanian S."/>
        </authorList>
    </citation>
    <scope>NUCLEOTIDE SEQUENCE [LARGE SCALE GENOMIC DNA]</scope>
    <source>
        <strain evidence="3 4">AK4</strain>
    </source>
</reference>
<protein>
    <submittedName>
        <fullName evidence="3">Microcystin dependent protein</fullName>
    </submittedName>
</protein>
<dbReference type="Proteomes" id="UP000009881">
    <property type="component" value="Unassembled WGS sequence"/>
</dbReference>
<dbReference type="STRING" id="1238182.C882_0441"/>
<proteinExistence type="predicted"/>
<accession>K9GWM2</accession>
<dbReference type="AlphaFoldDB" id="K9GWM2"/>
<evidence type="ECO:0000259" key="2">
    <source>
        <dbReference type="Pfam" id="PF07484"/>
    </source>
</evidence>
<dbReference type="RefSeq" id="WP_009541099.1">
    <property type="nucleotide sequence ID" value="NZ_ANHY01000013.1"/>
</dbReference>
<gene>
    <name evidence="3" type="ORF">C882_0441</name>
</gene>
<keyword evidence="4" id="KW-1185">Reference proteome</keyword>
<organism evidence="3 4">
    <name type="scientific">Caenispirillum salinarum AK4</name>
    <dbReference type="NCBI Taxonomy" id="1238182"/>
    <lineage>
        <taxon>Bacteria</taxon>
        <taxon>Pseudomonadati</taxon>
        <taxon>Pseudomonadota</taxon>
        <taxon>Alphaproteobacteria</taxon>
        <taxon>Rhodospirillales</taxon>
        <taxon>Novispirillaceae</taxon>
        <taxon>Caenispirillum</taxon>
    </lineage>
</organism>
<evidence type="ECO:0000256" key="1">
    <source>
        <dbReference type="SAM" id="MobiDB-lite"/>
    </source>
</evidence>
<dbReference type="eggNOG" id="COG4675">
    <property type="taxonomic scope" value="Bacteria"/>
</dbReference>
<dbReference type="InterPro" id="IPR011083">
    <property type="entry name" value="Phage_tail_collar_dom"/>
</dbReference>
<feature type="domain" description="Phage tail collar" evidence="2">
    <location>
        <begin position="8"/>
        <end position="63"/>
    </location>
</feature>
<evidence type="ECO:0000313" key="3">
    <source>
        <dbReference type="EMBL" id="EKV29134.1"/>
    </source>
</evidence>
<dbReference type="Pfam" id="PF07484">
    <property type="entry name" value="Collar"/>
    <property type="match status" value="1"/>
</dbReference>
<dbReference type="SUPFAM" id="SSF88874">
    <property type="entry name" value="Receptor-binding domain of short tail fibre protein gp12"/>
    <property type="match status" value="1"/>
</dbReference>
<dbReference type="Gene3D" id="3.90.1340.10">
    <property type="entry name" value="Phage tail collar domain"/>
    <property type="match status" value="1"/>
</dbReference>
<evidence type="ECO:0000313" key="4">
    <source>
        <dbReference type="Proteomes" id="UP000009881"/>
    </source>
</evidence>
<comment type="caution">
    <text evidence="3">The sequence shown here is derived from an EMBL/GenBank/DDBJ whole genome shotgun (WGS) entry which is preliminary data.</text>
</comment>
<dbReference type="PATRIC" id="fig|1238182.3.peg.2656"/>
<dbReference type="InterPro" id="IPR037053">
    <property type="entry name" value="Phage_tail_collar_dom_sf"/>
</dbReference>
<dbReference type="EMBL" id="ANHY01000013">
    <property type="protein sequence ID" value="EKV29134.1"/>
    <property type="molecule type" value="Genomic_DNA"/>
</dbReference>
<name>K9GWM2_9PROT</name>